<dbReference type="NCBIfam" id="NF033573">
    <property type="entry name" value="transpos_IS200"/>
    <property type="match status" value="1"/>
</dbReference>
<protein>
    <submittedName>
        <fullName evidence="2">Transposase</fullName>
    </submittedName>
</protein>
<dbReference type="GO" id="GO:0004803">
    <property type="term" value="F:transposase activity"/>
    <property type="evidence" value="ECO:0007669"/>
    <property type="project" value="InterPro"/>
</dbReference>
<gene>
    <name evidence="2" type="ordered locus">Mbar_A0653</name>
</gene>
<dbReference type="GO" id="GO:0006313">
    <property type="term" value="P:DNA transposition"/>
    <property type="evidence" value="ECO:0007669"/>
    <property type="project" value="InterPro"/>
</dbReference>
<accession>Q46ER0</accession>
<dbReference type="PANTHER" id="PTHR33360:SF2">
    <property type="entry name" value="TRANSPOSASE FOR INSERTION SEQUENCE ELEMENT IS200"/>
    <property type="match status" value="1"/>
</dbReference>
<dbReference type="Pfam" id="PF01797">
    <property type="entry name" value="Y1_Tnp"/>
    <property type="match status" value="1"/>
</dbReference>
<dbReference type="GO" id="GO:0003677">
    <property type="term" value="F:DNA binding"/>
    <property type="evidence" value="ECO:0007669"/>
    <property type="project" value="InterPro"/>
</dbReference>
<dbReference type="OrthoDB" id="92826at2157"/>
<dbReference type="AlphaFoldDB" id="Q46ER0"/>
<name>Q46ER0_METBF</name>
<dbReference type="STRING" id="269797.Mbar_A0653"/>
<dbReference type="PANTHER" id="PTHR33360">
    <property type="entry name" value="TRANSPOSASE FOR INSERTION SEQUENCE ELEMENT IS200"/>
    <property type="match status" value="1"/>
</dbReference>
<dbReference type="EMBL" id="CP000099">
    <property type="protein sequence ID" value="AAZ69632.1"/>
    <property type="molecule type" value="Genomic_DNA"/>
</dbReference>
<dbReference type="Gene3D" id="3.30.70.1290">
    <property type="entry name" value="Transposase IS200-like"/>
    <property type="match status" value="1"/>
</dbReference>
<dbReference type="InterPro" id="IPR002686">
    <property type="entry name" value="Transposase_17"/>
</dbReference>
<evidence type="ECO:0000259" key="1">
    <source>
        <dbReference type="SMART" id="SM01321"/>
    </source>
</evidence>
<organism evidence="2">
    <name type="scientific">Methanosarcina barkeri (strain Fusaro / DSM 804)</name>
    <dbReference type="NCBI Taxonomy" id="269797"/>
    <lineage>
        <taxon>Archaea</taxon>
        <taxon>Methanobacteriati</taxon>
        <taxon>Methanobacteriota</taxon>
        <taxon>Stenosarchaea group</taxon>
        <taxon>Methanomicrobia</taxon>
        <taxon>Methanosarcinales</taxon>
        <taxon>Methanosarcinaceae</taxon>
        <taxon>Methanosarcina</taxon>
    </lineage>
</organism>
<sequence length="160" mass="18659">MLELRSFSHGYGQITYHIVLVPKYRYSIFYNKRIKKDCELILSSICMEKGYKIHAMEVVDDHVHLFLEFHPSTSLSEVIQYLKGGSSYILFKLHPEMRKQYWSGSLWSSGKFYRSVGNVTADTIKHYIKESQRIAKTEAQSHRLKKSGQGGVRINLPERI</sequence>
<dbReference type="SUPFAM" id="SSF143422">
    <property type="entry name" value="Transposase IS200-like"/>
    <property type="match status" value="1"/>
</dbReference>
<reference evidence="2" key="1">
    <citation type="submission" date="2006-06" db="EMBL/GenBank/DDBJ databases">
        <title>Complete sequence of chromosome 1 of Methanosarcina barkeri str. fusaro.</title>
        <authorList>
            <person name="Copeland A."/>
            <person name="Lucas S."/>
            <person name="Lapidus A."/>
            <person name="Barry K."/>
            <person name="Detter J.C."/>
            <person name="Glavina T."/>
            <person name="Hammon N."/>
            <person name="Israni S."/>
            <person name="Pitluck S."/>
            <person name="Goodwin L.A."/>
            <person name="Saunders E.H."/>
            <person name="Schmutz J."/>
            <person name="Larimer F."/>
            <person name="Land M."/>
            <person name="Anderson I."/>
            <person name="Richardson P."/>
        </authorList>
    </citation>
    <scope>NUCLEOTIDE SEQUENCE</scope>
    <source>
        <strain evidence="2">Fusaro</strain>
    </source>
</reference>
<feature type="domain" description="Transposase IS200-like" evidence="1">
    <location>
        <begin position="11"/>
        <end position="131"/>
    </location>
</feature>
<dbReference type="eggNOG" id="arCOG02759">
    <property type="taxonomic scope" value="Archaea"/>
</dbReference>
<proteinExistence type="predicted"/>
<dbReference type="PaxDb" id="269797-Mbar_A0653"/>
<dbReference type="SMART" id="SM01321">
    <property type="entry name" value="Y1_Tnp"/>
    <property type="match status" value="1"/>
</dbReference>
<evidence type="ECO:0000313" key="2">
    <source>
        <dbReference type="EMBL" id="AAZ69632.1"/>
    </source>
</evidence>
<dbReference type="HOGENOM" id="CLU_101320_2_1_2"/>
<dbReference type="InterPro" id="IPR036515">
    <property type="entry name" value="Transposase_17_sf"/>
</dbReference>
<dbReference type="KEGG" id="mba:Mbar_A0653"/>